<gene>
    <name evidence="1" type="ORF">FHS74_005587</name>
</gene>
<dbReference type="AlphaFoldDB" id="A0A7X0B3I7"/>
<protein>
    <submittedName>
        <fullName evidence="1">Phosphohistidine phosphatase</fullName>
        <ecNumber evidence="1">3.1.3.-</ecNumber>
    </submittedName>
</protein>
<sequence>MAEYLRRRKGGTPQPDLILCSTAARTRATLAGLLPLWREPPRMIVDRVFYMASAPVLAERLRALPDAMSTVLLIGHNPGLEDLALDLASPEVTSLRTRIMEKYPTGALARLEFATDRWADVGAGKGHLAEFVVPRDLPAA</sequence>
<organism evidence="1 2">
    <name type="scientific">Nitrospirillum iridis</name>
    <dbReference type="NCBI Taxonomy" id="765888"/>
    <lineage>
        <taxon>Bacteria</taxon>
        <taxon>Pseudomonadati</taxon>
        <taxon>Pseudomonadota</taxon>
        <taxon>Alphaproteobacteria</taxon>
        <taxon>Rhodospirillales</taxon>
        <taxon>Azospirillaceae</taxon>
        <taxon>Nitrospirillum</taxon>
    </lineage>
</organism>
<dbReference type="EC" id="3.1.3.-" evidence="1"/>
<dbReference type="Proteomes" id="UP000539175">
    <property type="component" value="Unassembled WGS sequence"/>
</dbReference>
<dbReference type="EMBL" id="JACIIZ010000022">
    <property type="protein sequence ID" value="MBB6254993.1"/>
    <property type="molecule type" value="Genomic_DNA"/>
</dbReference>
<proteinExistence type="predicted"/>
<comment type="caution">
    <text evidence="1">The sequence shown here is derived from an EMBL/GenBank/DDBJ whole genome shotgun (WGS) entry which is preliminary data.</text>
</comment>
<accession>A0A7X0B3I7</accession>
<dbReference type="InterPro" id="IPR029033">
    <property type="entry name" value="His_PPase_superfam"/>
</dbReference>
<reference evidence="1 2" key="1">
    <citation type="submission" date="2020-08" db="EMBL/GenBank/DDBJ databases">
        <title>Genomic Encyclopedia of Type Strains, Phase IV (KMG-IV): sequencing the most valuable type-strain genomes for metagenomic binning, comparative biology and taxonomic classification.</title>
        <authorList>
            <person name="Goeker M."/>
        </authorList>
    </citation>
    <scope>NUCLEOTIDE SEQUENCE [LARGE SCALE GENOMIC DNA]</scope>
    <source>
        <strain evidence="1 2">DSM 22198</strain>
    </source>
</reference>
<evidence type="ECO:0000313" key="2">
    <source>
        <dbReference type="Proteomes" id="UP000539175"/>
    </source>
</evidence>
<evidence type="ECO:0000313" key="1">
    <source>
        <dbReference type="EMBL" id="MBB6254993.1"/>
    </source>
</evidence>
<dbReference type="GO" id="GO:0016787">
    <property type="term" value="F:hydrolase activity"/>
    <property type="evidence" value="ECO:0007669"/>
    <property type="project" value="UniProtKB-KW"/>
</dbReference>
<dbReference type="Gene3D" id="3.40.50.1240">
    <property type="entry name" value="Phosphoglycerate mutase-like"/>
    <property type="match status" value="1"/>
</dbReference>
<dbReference type="SUPFAM" id="SSF53254">
    <property type="entry name" value="Phosphoglycerate mutase-like"/>
    <property type="match status" value="1"/>
</dbReference>
<keyword evidence="2" id="KW-1185">Reference proteome</keyword>
<keyword evidence="1" id="KW-0378">Hydrolase</keyword>
<name>A0A7X0B3I7_9PROT</name>